<protein>
    <submittedName>
        <fullName evidence="1">Uncharacterized protein</fullName>
    </submittedName>
</protein>
<dbReference type="AlphaFoldDB" id="A0A0F8XLF6"/>
<evidence type="ECO:0000313" key="1">
    <source>
        <dbReference type="EMBL" id="KKK61910.1"/>
    </source>
</evidence>
<feature type="non-terminal residue" evidence="1">
    <location>
        <position position="53"/>
    </location>
</feature>
<gene>
    <name evidence="1" type="ORF">LCGC14_3009580</name>
</gene>
<name>A0A0F8XLF6_9ZZZZ</name>
<reference evidence="1" key="1">
    <citation type="journal article" date="2015" name="Nature">
        <title>Complex archaea that bridge the gap between prokaryotes and eukaryotes.</title>
        <authorList>
            <person name="Spang A."/>
            <person name="Saw J.H."/>
            <person name="Jorgensen S.L."/>
            <person name="Zaremba-Niedzwiedzka K."/>
            <person name="Martijn J."/>
            <person name="Lind A.E."/>
            <person name="van Eijk R."/>
            <person name="Schleper C."/>
            <person name="Guy L."/>
            <person name="Ettema T.J."/>
        </authorList>
    </citation>
    <scope>NUCLEOTIDE SEQUENCE</scope>
</reference>
<proteinExistence type="predicted"/>
<dbReference type="EMBL" id="LAZR01062257">
    <property type="protein sequence ID" value="KKK61910.1"/>
    <property type="molecule type" value="Genomic_DNA"/>
</dbReference>
<sequence>MNIVFKKQGISGELEQQNAKMVCIAKKKYESVELCVQDVSVGSMFVPFAEIKL</sequence>
<organism evidence="1">
    <name type="scientific">marine sediment metagenome</name>
    <dbReference type="NCBI Taxonomy" id="412755"/>
    <lineage>
        <taxon>unclassified sequences</taxon>
        <taxon>metagenomes</taxon>
        <taxon>ecological metagenomes</taxon>
    </lineage>
</organism>
<accession>A0A0F8XLF6</accession>
<comment type="caution">
    <text evidence="1">The sequence shown here is derived from an EMBL/GenBank/DDBJ whole genome shotgun (WGS) entry which is preliminary data.</text>
</comment>